<organism evidence="5 6">
    <name type="scientific">Colletotrichum musicola</name>
    <dbReference type="NCBI Taxonomy" id="2175873"/>
    <lineage>
        <taxon>Eukaryota</taxon>
        <taxon>Fungi</taxon>
        <taxon>Dikarya</taxon>
        <taxon>Ascomycota</taxon>
        <taxon>Pezizomycotina</taxon>
        <taxon>Sordariomycetes</taxon>
        <taxon>Hypocreomycetidae</taxon>
        <taxon>Glomerellales</taxon>
        <taxon>Glomerellaceae</taxon>
        <taxon>Colletotrichum</taxon>
        <taxon>Colletotrichum orchidearum species complex</taxon>
    </lineage>
</organism>
<dbReference type="SUPFAM" id="SSF57701">
    <property type="entry name" value="Zn2/Cys6 DNA-binding domain"/>
    <property type="match status" value="1"/>
</dbReference>
<evidence type="ECO:0000259" key="4">
    <source>
        <dbReference type="PROSITE" id="PS50048"/>
    </source>
</evidence>
<sequence length="798" mass="89235">MPSAERTSEDRQGQIEEAADQTGKAPAATFRVCTAQDFGAGSRHERARRRPGMPSVACQTCRSRKIRCEVDLPAQRTETSSGFPPCQACQRSNIECCWNTVDKRKRRRVRSSQERPEDVGYEVSGTIVVADDDSSLERQSKERLETRMEDADWARVALPSSEIDSTRDNDREKTGNAAFQSGEPQEPQHQPREFFALENMDVSGDWSGIQDFVLDFEGMETIGGIDWDNGLEDAILKTVAEPSRTPGKAIRLRFSRRFGPTAVIPGMRRLSIAVRAHPDDASVERDHESPATPYSRSGLSTKRSSTATRRDVSPEDSPYDLRVEVFHQVLDVFFERFGGHFPFIERQVLLGHMRSGQLSSFLLNSIAALSMPFCSPKLPCPQGVFDQGLEESWRKGTYFLKRAKEQLVTLMSIPATDVVSGLVILAWAEFGDNNEAGLWMLSGMAIRMAQDMGLHKPHESDTGLNATSYYHSPISSLSEEQSKSHQQRSGLVLFWAVFSLDVCVSLLTGRPPSFRRTEIEVPIPTSDDMMWTQLDFQESISMKQMAFPEMVRFMLFFSEAVELLNQPCSSGPKDTTDSDGKDDFSDIRERLVKQYQLLCPELTFNIENYKRASSSWQAGPFLMLHIYFYTFMTLLSDRGTRSNAASGGTQLSQPSKAALMASQKIVQILNTAELINNSGYLATPFTNHGLFVAASTILAGQQTDESNLGHQQSQDLFSLVSESDFDYLCQKIQEISHYFKGTGATLAALERKKRELVARKSKTNHCSEDEDSEEDKDAAVQLSDPGIVNRYSMPGRDG</sequence>
<evidence type="ECO:0000256" key="2">
    <source>
        <dbReference type="ARBA" id="ARBA00023242"/>
    </source>
</evidence>
<keyword evidence="1" id="KW-0479">Metal-binding</keyword>
<gene>
    <name evidence="5" type="ORF">CMUS01_03993</name>
</gene>
<feature type="compositionally biased region" description="Basic and acidic residues" evidence="3">
    <location>
        <begin position="1"/>
        <end position="14"/>
    </location>
</feature>
<dbReference type="InterPro" id="IPR007219">
    <property type="entry name" value="XnlR_reg_dom"/>
</dbReference>
<feature type="domain" description="Zn(2)-C6 fungal-type" evidence="4">
    <location>
        <begin position="57"/>
        <end position="98"/>
    </location>
</feature>
<dbReference type="GO" id="GO:0008270">
    <property type="term" value="F:zinc ion binding"/>
    <property type="evidence" value="ECO:0007669"/>
    <property type="project" value="InterPro"/>
</dbReference>
<feature type="region of interest" description="Disordered" evidence="3">
    <location>
        <begin position="130"/>
        <end position="149"/>
    </location>
</feature>
<dbReference type="PROSITE" id="PS50048">
    <property type="entry name" value="ZN2_CY6_FUNGAL_2"/>
    <property type="match status" value="1"/>
</dbReference>
<proteinExistence type="predicted"/>
<dbReference type="GO" id="GO:0003677">
    <property type="term" value="F:DNA binding"/>
    <property type="evidence" value="ECO:0007669"/>
    <property type="project" value="InterPro"/>
</dbReference>
<dbReference type="GO" id="GO:0000981">
    <property type="term" value="F:DNA-binding transcription factor activity, RNA polymerase II-specific"/>
    <property type="evidence" value="ECO:0007669"/>
    <property type="project" value="InterPro"/>
</dbReference>
<comment type="caution">
    <text evidence="5">The sequence shown here is derived from an EMBL/GenBank/DDBJ whole genome shotgun (WGS) entry which is preliminary data.</text>
</comment>
<feature type="region of interest" description="Disordered" evidence="3">
    <location>
        <begin position="155"/>
        <end position="189"/>
    </location>
</feature>
<feature type="region of interest" description="Disordered" evidence="3">
    <location>
        <begin position="278"/>
        <end position="316"/>
    </location>
</feature>
<protein>
    <submittedName>
        <fullName evidence="5">C6 transcription factor</fullName>
    </submittedName>
</protein>
<accession>A0A8H6NPZ5</accession>
<dbReference type="Proteomes" id="UP000639643">
    <property type="component" value="Unassembled WGS sequence"/>
</dbReference>
<dbReference type="InterPro" id="IPR001138">
    <property type="entry name" value="Zn2Cys6_DnaBD"/>
</dbReference>
<dbReference type="Pfam" id="PF04082">
    <property type="entry name" value="Fungal_trans"/>
    <property type="match status" value="1"/>
</dbReference>
<feature type="compositionally biased region" description="Basic and acidic residues" evidence="3">
    <location>
        <begin position="135"/>
        <end position="149"/>
    </location>
</feature>
<feature type="region of interest" description="Disordered" evidence="3">
    <location>
        <begin position="758"/>
        <end position="798"/>
    </location>
</feature>
<dbReference type="CDD" id="cd12148">
    <property type="entry name" value="fungal_TF_MHR"/>
    <property type="match status" value="1"/>
</dbReference>
<dbReference type="GO" id="GO:0006351">
    <property type="term" value="P:DNA-templated transcription"/>
    <property type="evidence" value="ECO:0007669"/>
    <property type="project" value="InterPro"/>
</dbReference>
<name>A0A8H6NPZ5_9PEZI</name>
<dbReference type="SMART" id="SM00066">
    <property type="entry name" value="GAL4"/>
    <property type="match status" value="1"/>
</dbReference>
<evidence type="ECO:0000313" key="5">
    <source>
        <dbReference type="EMBL" id="KAF6840339.1"/>
    </source>
</evidence>
<evidence type="ECO:0000256" key="3">
    <source>
        <dbReference type="SAM" id="MobiDB-lite"/>
    </source>
</evidence>
<dbReference type="OrthoDB" id="8120565at2759"/>
<dbReference type="AlphaFoldDB" id="A0A8H6NPZ5"/>
<dbReference type="CDD" id="cd00067">
    <property type="entry name" value="GAL4"/>
    <property type="match status" value="1"/>
</dbReference>
<dbReference type="PANTHER" id="PTHR47783">
    <property type="entry name" value="ZN(II)2CYS6 TRANSCRIPTION FACTOR (EUROFUNG)-RELATED"/>
    <property type="match status" value="1"/>
</dbReference>
<dbReference type="Gene3D" id="4.10.240.10">
    <property type="entry name" value="Zn(2)-C6 fungal-type DNA-binding domain"/>
    <property type="match status" value="1"/>
</dbReference>
<dbReference type="InterPro" id="IPR036864">
    <property type="entry name" value="Zn2-C6_fun-type_DNA-bd_sf"/>
</dbReference>
<feature type="region of interest" description="Disordered" evidence="3">
    <location>
        <begin position="1"/>
        <end position="27"/>
    </location>
</feature>
<keyword evidence="2" id="KW-0539">Nucleus</keyword>
<feature type="compositionally biased region" description="Basic and acidic residues" evidence="3">
    <location>
        <begin position="164"/>
        <end position="174"/>
    </location>
</feature>
<feature type="compositionally biased region" description="Polar residues" evidence="3">
    <location>
        <begin position="292"/>
        <end position="307"/>
    </location>
</feature>
<dbReference type="PANTHER" id="PTHR47783:SF1">
    <property type="entry name" value="ZN(II)2CYS6 TRANSCRIPTION FACTOR (EUROFUNG)"/>
    <property type="match status" value="1"/>
</dbReference>
<dbReference type="EMBL" id="WIGM01000102">
    <property type="protein sequence ID" value="KAF6840339.1"/>
    <property type="molecule type" value="Genomic_DNA"/>
</dbReference>
<feature type="compositionally biased region" description="Basic and acidic residues" evidence="3">
    <location>
        <begin position="278"/>
        <end position="289"/>
    </location>
</feature>
<evidence type="ECO:0000256" key="1">
    <source>
        <dbReference type="ARBA" id="ARBA00022723"/>
    </source>
</evidence>
<dbReference type="SMART" id="SM00906">
    <property type="entry name" value="Fungal_trans"/>
    <property type="match status" value="1"/>
</dbReference>
<keyword evidence="6" id="KW-1185">Reference proteome</keyword>
<evidence type="ECO:0000313" key="6">
    <source>
        <dbReference type="Proteomes" id="UP000639643"/>
    </source>
</evidence>
<dbReference type="Pfam" id="PF00172">
    <property type="entry name" value="Zn_clus"/>
    <property type="match status" value="1"/>
</dbReference>
<reference evidence="5" key="1">
    <citation type="journal article" date="2020" name="Phytopathology">
        <title>Genome Sequence Resources of Colletotrichum truncatum, C. plurivorum, C. musicola, and C. sojae: Four Species Pathogenic to Soybean (Glycine max).</title>
        <authorList>
            <person name="Rogerio F."/>
            <person name="Boufleur T.R."/>
            <person name="Ciampi-Guillardi M."/>
            <person name="Sukno S.A."/>
            <person name="Thon M.R."/>
            <person name="Massola Junior N.S."/>
            <person name="Baroncelli R."/>
        </authorList>
    </citation>
    <scope>NUCLEOTIDE SEQUENCE</scope>
    <source>
        <strain evidence="5">LFN0074</strain>
    </source>
</reference>